<dbReference type="Proteomes" id="UP000607653">
    <property type="component" value="Unassembled WGS sequence"/>
</dbReference>
<feature type="domain" description="Fungal lipase-type" evidence="9">
    <location>
        <begin position="2"/>
        <end position="72"/>
    </location>
</feature>
<dbReference type="PANTHER" id="PTHR31403:SF51">
    <property type="entry name" value="PHOSPHOLIPASE A1-IGAMMA2, CHLOROPLASTIC"/>
    <property type="match status" value="1"/>
</dbReference>
<gene>
    <name evidence="10" type="ORF">HUJ06_023266</name>
</gene>
<evidence type="ECO:0000256" key="7">
    <source>
        <dbReference type="ARBA" id="ARBA00022963"/>
    </source>
</evidence>
<evidence type="ECO:0000256" key="4">
    <source>
        <dbReference type="ARBA" id="ARBA00022640"/>
    </source>
</evidence>
<dbReference type="GO" id="GO:0009507">
    <property type="term" value="C:chloroplast"/>
    <property type="evidence" value="ECO:0007669"/>
    <property type="project" value="UniProtKB-SubCell"/>
</dbReference>
<accession>A0A822XQ52</accession>
<evidence type="ECO:0000256" key="2">
    <source>
        <dbReference type="ARBA" id="ARBA00010701"/>
    </source>
</evidence>
<dbReference type="Gene3D" id="3.40.50.1820">
    <property type="entry name" value="alpha/beta hydrolase"/>
    <property type="match status" value="1"/>
</dbReference>
<name>A0A822XQ52_NELNU</name>
<evidence type="ECO:0000256" key="8">
    <source>
        <dbReference type="ARBA" id="ARBA00023098"/>
    </source>
</evidence>
<keyword evidence="6" id="KW-0809">Transit peptide</keyword>
<evidence type="ECO:0000259" key="9">
    <source>
        <dbReference type="Pfam" id="PF01764"/>
    </source>
</evidence>
<dbReference type="PANTHER" id="PTHR31403">
    <property type="entry name" value="PHOSPHOLIPASE A1-IBETA2, CHLOROPLASTIC"/>
    <property type="match status" value="1"/>
</dbReference>
<comment type="similarity">
    <text evidence="2">Belongs to the AB hydrolase superfamily. Lipase family.</text>
</comment>
<keyword evidence="5" id="KW-0378">Hydrolase</keyword>
<keyword evidence="4" id="KW-0934">Plastid</keyword>
<keyword evidence="3" id="KW-0150">Chloroplast</keyword>
<evidence type="ECO:0000256" key="6">
    <source>
        <dbReference type="ARBA" id="ARBA00022946"/>
    </source>
</evidence>
<organism evidence="10 11">
    <name type="scientific">Nelumbo nucifera</name>
    <name type="common">Sacred lotus</name>
    <dbReference type="NCBI Taxonomy" id="4432"/>
    <lineage>
        <taxon>Eukaryota</taxon>
        <taxon>Viridiplantae</taxon>
        <taxon>Streptophyta</taxon>
        <taxon>Embryophyta</taxon>
        <taxon>Tracheophyta</taxon>
        <taxon>Spermatophyta</taxon>
        <taxon>Magnoliopsida</taxon>
        <taxon>Proteales</taxon>
        <taxon>Nelumbonaceae</taxon>
        <taxon>Nelumbo</taxon>
    </lineage>
</organism>
<evidence type="ECO:0000313" key="10">
    <source>
        <dbReference type="EMBL" id="DAD21803.1"/>
    </source>
</evidence>
<dbReference type="Pfam" id="PF01764">
    <property type="entry name" value="Lipase_3"/>
    <property type="match status" value="1"/>
</dbReference>
<dbReference type="EMBL" id="DUZY01000001">
    <property type="protein sequence ID" value="DAD21803.1"/>
    <property type="molecule type" value="Genomic_DNA"/>
</dbReference>
<evidence type="ECO:0000256" key="3">
    <source>
        <dbReference type="ARBA" id="ARBA00022528"/>
    </source>
</evidence>
<keyword evidence="11" id="KW-1185">Reference proteome</keyword>
<dbReference type="GO" id="GO:0004620">
    <property type="term" value="F:phospholipase activity"/>
    <property type="evidence" value="ECO:0007669"/>
    <property type="project" value="UniProtKB-ARBA"/>
</dbReference>
<evidence type="ECO:0000313" key="11">
    <source>
        <dbReference type="Proteomes" id="UP000607653"/>
    </source>
</evidence>
<evidence type="ECO:0000256" key="1">
    <source>
        <dbReference type="ARBA" id="ARBA00004229"/>
    </source>
</evidence>
<dbReference type="InterPro" id="IPR002921">
    <property type="entry name" value="Fungal_lipase-type"/>
</dbReference>
<dbReference type="AlphaFoldDB" id="A0A822XQ52"/>
<dbReference type="SUPFAM" id="SSF53474">
    <property type="entry name" value="alpha/beta-Hydrolases"/>
    <property type="match status" value="1"/>
</dbReference>
<keyword evidence="8" id="KW-0443">Lipid metabolism</keyword>
<keyword evidence="7" id="KW-0442">Lipid degradation</keyword>
<dbReference type="InterPro" id="IPR029058">
    <property type="entry name" value="AB_hydrolase_fold"/>
</dbReference>
<evidence type="ECO:0000256" key="5">
    <source>
        <dbReference type="ARBA" id="ARBA00022801"/>
    </source>
</evidence>
<proteinExistence type="inferred from homology"/>
<comment type="subcellular location">
    <subcellularLocation>
        <location evidence="1">Plastid</location>
        <location evidence="1">Chloroplast</location>
    </subcellularLocation>
</comment>
<reference evidence="10 11" key="1">
    <citation type="journal article" date="2020" name="Mol. Biol. Evol.">
        <title>Distinct Expression and Methylation Patterns for Genes with Different Fates following a Single Whole-Genome Duplication in Flowering Plants.</title>
        <authorList>
            <person name="Shi T."/>
            <person name="Rahmani R.S."/>
            <person name="Gugger P.F."/>
            <person name="Wang M."/>
            <person name="Li H."/>
            <person name="Zhang Y."/>
            <person name="Li Z."/>
            <person name="Wang Q."/>
            <person name="Van de Peer Y."/>
            <person name="Marchal K."/>
            <person name="Chen J."/>
        </authorList>
    </citation>
    <scope>NUCLEOTIDE SEQUENCE [LARGE SCALE GENOMIC DNA]</scope>
    <source>
        <tissue evidence="10">Leaf</tissue>
    </source>
</reference>
<sequence length="96" mass="10635">MHQYPDKELGINMTGHSLGTALVMLSAYDIGEMGVNVMEDSQVALVKVFSFSGLRVRIVRFKVQVEKLGVNVHDTMSKVLGILFNEHVPGLIHRLA</sequence>
<protein>
    <recommendedName>
        <fullName evidence="9">Fungal lipase-type domain-containing protein</fullName>
    </recommendedName>
</protein>
<comment type="caution">
    <text evidence="10">The sequence shown here is derived from an EMBL/GenBank/DDBJ whole genome shotgun (WGS) entry which is preliminary data.</text>
</comment>
<dbReference type="GO" id="GO:0016042">
    <property type="term" value="P:lipid catabolic process"/>
    <property type="evidence" value="ECO:0007669"/>
    <property type="project" value="UniProtKB-KW"/>
</dbReference>